<keyword evidence="4" id="KW-1185">Reference proteome</keyword>
<keyword evidence="2" id="KW-1133">Transmembrane helix</keyword>
<dbReference type="RefSeq" id="WP_273741972.1">
    <property type="nucleotide sequence ID" value="NZ_JAQIVI010000715.1"/>
</dbReference>
<accession>A0ABD5SWN0</accession>
<evidence type="ECO:0000313" key="3">
    <source>
        <dbReference type="EMBL" id="MFC6769297.1"/>
    </source>
</evidence>
<evidence type="ECO:0000256" key="1">
    <source>
        <dbReference type="SAM" id="MobiDB-lite"/>
    </source>
</evidence>
<proteinExistence type="predicted"/>
<dbReference type="EMBL" id="JBHSWV010000715">
    <property type="protein sequence ID" value="MFC6769297.1"/>
    <property type="molecule type" value="Genomic_DNA"/>
</dbReference>
<evidence type="ECO:0000313" key="4">
    <source>
        <dbReference type="Proteomes" id="UP001596383"/>
    </source>
</evidence>
<organism evidence="3 4">
    <name type="scientific">Natrinema soli</name>
    <dbReference type="NCBI Taxonomy" id="1930624"/>
    <lineage>
        <taxon>Archaea</taxon>
        <taxon>Methanobacteriati</taxon>
        <taxon>Methanobacteriota</taxon>
        <taxon>Stenosarchaea group</taxon>
        <taxon>Halobacteria</taxon>
        <taxon>Halobacteriales</taxon>
        <taxon>Natrialbaceae</taxon>
        <taxon>Natrinema</taxon>
    </lineage>
</organism>
<name>A0ABD5SWN0_9EURY</name>
<keyword evidence="2" id="KW-0472">Membrane</keyword>
<reference evidence="3 4" key="1">
    <citation type="journal article" date="2019" name="Int. J. Syst. Evol. Microbiol.">
        <title>The Global Catalogue of Microorganisms (GCM) 10K type strain sequencing project: providing services to taxonomists for standard genome sequencing and annotation.</title>
        <authorList>
            <consortium name="The Broad Institute Genomics Platform"/>
            <consortium name="The Broad Institute Genome Sequencing Center for Infectious Disease"/>
            <person name="Wu L."/>
            <person name="Ma J."/>
        </authorList>
    </citation>
    <scope>NUCLEOTIDE SEQUENCE [LARGE SCALE GENOMIC DNA]</scope>
    <source>
        <strain evidence="3 4">LMG 29247</strain>
    </source>
</reference>
<comment type="caution">
    <text evidence="3">The sequence shown here is derived from an EMBL/GenBank/DDBJ whole genome shotgun (WGS) entry which is preliminary data.</text>
</comment>
<sequence length="100" mass="9922">MDGDGGGGAMGSLHGDVGGGVNGDMEARMENADGDSGTSALQSMGYIDNGTGMAQGEGDSTDSAHSVLQSVILITVAVFFGGSLLYFLITGILSLFGVTL</sequence>
<protein>
    <submittedName>
        <fullName evidence="3">Uncharacterized protein</fullName>
    </submittedName>
</protein>
<dbReference type="AlphaFoldDB" id="A0ABD5SWN0"/>
<feature type="region of interest" description="Disordered" evidence="1">
    <location>
        <begin position="1"/>
        <end position="38"/>
    </location>
</feature>
<feature type="transmembrane region" description="Helical" evidence="2">
    <location>
        <begin position="71"/>
        <end position="98"/>
    </location>
</feature>
<evidence type="ECO:0000256" key="2">
    <source>
        <dbReference type="SAM" id="Phobius"/>
    </source>
</evidence>
<feature type="compositionally biased region" description="Gly residues" evidence="1">
    <location>
        <begin position="1"/>
        <end position="22"/>
    </location>
</feature>
<keyword evidence="2" id="KW-0812">Transmembrane</keyword>
<gene>
    <name evidence="3" type="ORF">ACFQE6_31010</name>
</gene>
<dbReference type="Proteomes" id="UP001596383">
    <property type="component" value="Unassembled WGS sequence"/>
</dbReference>